<evidence type="ECO:0000313" key="2">
    <source>
        <dbReference type="Proteomes" id="UP000019086"/>
    </source>
</evidence>
<evidence type="ECO:0000313" key="1">
    <source>
        <dbReference type="EMBL" id="AHG86668.1"/>
    </source>
</evidence>
<protein>
    <submittedName>
        <fullName evidence="1">Uncharacterized protein</fullName>
    </submittedName>
</protein>
<dbReference type="Proteomes" id="UP000019086">
    <property type="component" value="Chromosome"/>
</dbReference>
<dbReference type="KEGG" id="btra:F544_14400"/>
<dbReference type="EMBL" id="CP006956">
    <property type="protein sequence ID" value="AHG86668.1"/>
    <property type="molecule type" value="Genomic_DNA"/>
</dbReference>
<name>W0RB98_BIBTR</name>
<dbReference type="HOGENOM" id="CLU_3077201_0_0_6"/>
<organism evidence="1 2">
    <name type="scientific">Bibersteinia trehalosi USDA-ARS-USMARC-190</name>
    <dbReference type="NCBI Taxonomy" id="1263832"/>
    <lineage>
        <taxon>Bacteria</taxon>
        <taxon>Pseudomonadati</taxon>
        <taxon>Pseudomonadota</taxon>
        <taxon>Gammaproteobacteria</taxon>
        <taxon>Pasteurellales</taxon>
        <taxon>Pasteurellaceae</taxon>
        <taxon>Bibersteinia</taxon>
    </lineage>
</organism>
<dbReference type="AlphaFoldDB" id="W0RB98"/>
<accession>W0RB98</accession>
<proteinExistence type="predicted"/>
<reference evidence="1 2" key="1">
    <citation type="submission" date="2013-12" db="EMBL/GenBank/DDBJ databases">
        <title>Annotation of the Bibersteinia trehalosi USDA-ARS-USMARC-190 complete genome.</title>
        <authorList>
            <person name="Harhay G.P."/>
            <person name="McVey S."/>
            <person name="Clawson M.L."/>
            <person name="Bono J."/>
            <person name="Heaton M.P."/>
            <person name="Chitko-Mckown C.G."/>
            <person name="Harhay D.M."/>
            <person name="Smith T.P.L."/>
        </authorList>
    </citation>
    <scope>NUCLEOTIDE SEQUENCE [LARGE SCALE GENOMIC DNA]</scope>
    <source>
        <strain evidence="1 2">USDA-ARS-USMARC-190</strain>
    </source>
</reference>
<gene>
    <name evidence="1" type="ORF">F544_14400</name>
</gene>
<dbReference type="PATRIC" id="fig|1263832.3.peg.1431"/>
<sequence length="52" mass="6196">MAICLIRGLCFNSQLHVRSWAVMLQQRVMYQRFNSQLRVRSWVEPLVSPLSF</sequence>